<feature type="transmembrane region" description="Helical" evidence="10">
    <location>
        <begin position="21"/>
        <end position="52"/>
    </location>
</feature>
<protein>
    <recommendedName>
        <fullName evidence="3">dolichol kinase</fullName>
        <ecNumber evidence="3">2.7.1.108</ecNumber>
    </recommendedName>
</protein>
<feature type="transmembrane region" description="Helical" evidence="10">
    <location>
        <begin position="326"/>
        <end position="344"/>
    </location>
</feature>
<keyword evidence="4" id="KW-0808">Transferase</keyword>
<reference evidence="12" key="3">
    <citation type="journal article" date="2014" name="Nature">
        <title>Elephant shark genome provides unique insights into gnathostome evolution.</title>
        <authorList>
            <consortium name="International Elephant Shark Genome Sequencing Consortium"/>
            <person name="Venkatesh B."/>
            <person name="Lee A.P."/>
            <person name="Ravi V."/>
            <person name="Maurya A.K."/>
            <person name="Lian M.M."/>
            <person name="Swann J.B."/>
            <person name="Ohta Y."/>
            <person name="Flajnik M.F."/>
            <person name="Sutoh Y."/>
            <person name="Kasahara M."/>
            <person name="Hoon S."/>
            <person name="Gangu V."/>
            <person name="Roy S.W."/>
            <person name="Irimia M."/>
            <person name="Korzh V."/>
            <person name="Kondrychyn I."/>
            <person name="Lim Z.W."/>
            <person name="Tay B.H."/>
            <person name="Tohari S."/>
            <person name="Kong K.W."/>
            <person name="Ho S."/>
            <person name="Lorente-Galdos B."/>
            <person name="Quilez J."/>
            <person name="Marques-Bonet T."/>
            <person name="Raney B.J."/>
            <person name="Ingham P.W."/>
            <person name="Tay A."/>
            <person name="Hillier L.W."/>
            <person name="Minx P."/>
            <person name="Boehm T."/>
            <person name="Wilson R.K."/>
            <person name="Brenner S."/>
            <person name="Warren W.C."/>
        </authorList>
    </citation>
    <scope>NUCLEOTIDE SEQUENCE [LARGE SCALE GENOMIC DNA]</scope>
</reference>
<feature type="transmembrane region" description="Helical" evidence="10">
    <location>
        <begin position="432"/>
        <end position="452"/>
    </location>
</feature>
<feature type="transmembrane region" description="Helical" evidence="10">
    <location>
        <begin position="292"/>
        <end position="314"/>
    </location>
</feature>
<evidence type="ECO:0000256" key="1">
    <source>
        <dbReference type="ARBA" id="ARBA00004477"/>
    </source>
</evidence>
<evidence type="ECO:0000256" key="7">
    <source>
        <dbReference type="ARBA" id="ARBA00022824"/>
    </source>
</evidence>
<dbReference type="Proteomes" id="UP000314986">
    <property type="component" value="Unassembled WGS sequence"/>
</dbReference>
<dbReference type="STRING" id="7868.ENSCMIP00000033139"/>
<dbReference type="InParanoid" id="A0A4W3IRQ3"/>
<dbReference type="GO" id="GO:0043048">
    <property type="term" value="P:dolichyl monophosphate biosynthetic process"/>
    <property type="evidence" value="ECO:0007669"/>
    <property type="project" value="TreeGrafter"/>
</dbReference>
<keyword evidence="7" id="KW-0256">Endoplasmic reticulum</keyword>
<feature type="transmembrane region" description="Helical" evidence="10">
    <location>
        <begin position="163"/>
        <end position="181"/>
    </location>
</feature>
<reference evidence="11" key="5">
    <citation type="submission" date="2025-09" db="UniProtKB">
        <authorList>
            <consortium name="Ensembl"/>
        </authorList>
    </citation>
    <scope>IDENTIFICATION</scope>
</reference>
<feature type="transmembrane region" description="Helical" evidence="10">
    <location>
        <begin position="219"/>
        <end position="241"/>
    </location>
</feature>
<evidence type="ECO:0000256" key="3">
    <source>
        <dbReference type="ARBA" id="ARBA00012132"/>
    </source>
</evidence>
<evidence type="ECO:0000256" key="8">
    <source>
        <dbReference type="ARBA" id="ARBA00022989"/>
    </source>
</evidence>
<feature type="transmembrane region" description="Helical" evidence="10">
    <location>
        <begin position="350"/>
        <end position="371"/>
    </location>
</feature>
<dbReference type="PANTHER" id="PTHR13205">
    <property type="entry name" value="TRANSMEMBRANE PROTEIN 15-RELATED"/>
    <property type="match status" value="1"/>
</dbReference>
<dbReference type="PANTHER" id="PTHR13205:SF15">
    <property type="entry name" value="DOLICHOL KINASE"/>
    <property type="match status" value="1"/>
</dbReference>
<keyword evidence="9 10" id="KW-0472">Membrane</keyword>
<dbReference type="InterPro" id="IPR032974">
    <property type="entry name" value="Polypren_kinase"/>
</dbReference>
<evidence type="ECO:0000256" key="6">
    <source>
        <dbReference type="ARBA" id="ARBA00022777"/>
    </source>
</evidence>
<evidence type="ECO:0000313" key="11">
    <source>
        <dbReference type="Ensembl" id="ENSCMIP00000033139.1"/>
    </source>
</evidence>
<sequence>TTRELDGESAMLKNPVFVESLIVFGVVLCVHAVVWNKLTWCVLAVAVQAYYVQHKWDRLLKSGNAVFHFRPALSSGVLPASVVVPLLGIVLKERWQVVSNVQFERFCLVCSAAGMAIALFVSLLALGLTKPLPTNTCTVYGFAASAIIYTVKHSLSVSEVIEVLEVLLIFVYLSLIVLYIMPRSFTPGEVTIVLTGLSVITNQLIKRSLSFADGKSDPLASFLLVTVVGVVLLGIAFTIFYSFTDSQNWVSSLSFHTLSVIFGLGILVPWLYRLTRTDPLSWLLEFLTGTRTRLGLLTYWSVLALASSFIVCWQNVKPASEQASTVVRKSFHLVIVATFVPGLIYDRQLLYVAAVLCLAALIVLEYVRYFRIKPLGNVLSQILAVFLDSRDCGPLILTHIYLLLGLSLPIWLFPGVFLPKSSVPGGVALAPYAGVLAVGVGDAMASAFGSTMGEFHWPGTRKTFEGTATSVFAQVIAVALILIFDRTVNLNSSYAWIMGSILSVSLLESFTDQIDNLLLPLYLFILLMV</sequence>
<evidence type="ECO:0000256" key="10">
    <source>
        <dbReference type="SAM" id="Phobius"/>
    </source>
</evidence>
<dbReference type="Ensembl" id="ENSCMIT00000033644.1">
    <property type="protein sequence ID" value="ENSCMIP00000033139.1"/>
    <property type="gene ID" value="ENSCMIG00000014155.1"/>
</dbReference>
<keyword evidence="8 10" id="KW-1133">Transmembrane helix</keyword>
<evidence type="ECO:0000256" key="9">
    <source>
        <dbReference type="ARBA" id="ARBA00023136"/>
    </source>
</evidence>
<feature type="transmembrane region" description="Helical" evidence="10">
    <location>
        <begin position="464"/>
        <end position="484"/>
    </location>
</feature>
<accession>A0A4W3IRQ3</accession>
<comment type="subcellular location">
    <subcellularLocation>
        <location evidence="1">Endoplasmic reticulum membrane</location>
        <topology evidence="1">Multi-pass membrane protein</topology>
    </subcellularLocation>
</comment>
<evidence type="ECO:0000256" key="4">
    <source>
        <dbReference type="ARBA" id="ARBA00022679"/>
    </source>
</evidence>
<feature type="transmembrane region" description="Helical" evidence="10">
    <location>
        <begin position="72"/>
        <end position="91"/>
    </location>
</feature>
<dbReference type="EC" id="2.7.1.108" evidence="3"/>
<feature type="transmembrane region" description="Helical" evidence="10">
    <location>
        <begin position="103"/>
        <end position="126"/>
    </location>
</feature>
<evidence type="ECO:0000256" key="5">
    <source>
        <dbReference type="ARBA" id="ARBA00022692"/>
    </source>
</evidence>
<reference evidence="12" key="1">
    <citation type="journal article" date="2006" name="Science">
        <title>Ancient noncoding elements conserved in the human genome.</title>
        <authorList>
            <person name="Venkatesh B."/>
            <person name="Kirkness E.F."/>
            <person name="Loh Y.H."/>
            <person name="Halpern A.L."/>
            <person name="Lee A.P."/>
            <person name="Johnson J."/>
            <person name="Dandona N."/>
            <person name="Viswanathan L.D."/>
            <person name="Tay A."/>
            <person name="Venter J.C."/>
            <person name="Strausberg R.L."/>
            <person name="Brenner S."/>
        </authorList>
    </citation>
    <scope>NUCLEOTIDE SEQUENCE [LARGE SCALE GENOMIC DNA]</scope>
</reference>
<dbReference type="FunCoup" id="A0A4W3IRQ3">
    <property type="interactions" value="669"/>
</dbReference>
<evidence type="ECO:0000256" key="2">
    <source>
        <dbReference type="ARBA" id="ARBA00010794"/>
    </source>
</evidence>
<keyword evidence="5 10" id="KW-0812">Transmembrane</keyword>
<keyword evidence="6" id="KW-0418">Kinase</keyword>
<proteinExistence type="inferred from homology"/>
<comment type="similarity">
    <text evidence="2">Belongs to the polyprenol kinase family.</text>
</comment>
<dbReference type="GO" id="GO:0005789">
    <property type="term" value="C:endoplasmic reticulum membrane"/>
    <property type="evidence" value="ECO:0007669"/>
    <property type="project" value="UniProtKB-SubCell"/>
</dbReference>
<dbReference type="GO" id="GO:0004168">
    <property type="term" value="F:dolichol kinase activity"/>
    <property type="evidence" value="ECO:0007669"/>
    <property type="project" value="UniProtKB-EC"/>
</dbReference>
<dbReference type="OMA" id="EIHWPGT"/>
<reference evidence="11" key="4">
    <citation type="submission" date="2025-08" db="UniProtKB">
        <authorList>
            <consortium name="Ensembl"/>
        </authorList>
    </citation>
    <scope>IDENTIFICATION</scope>
</reference>
<evidence type="ECO:0000313" key="12">
    <source>
        <dbReference type="Proteomes" id="UP000314986"/>
    </source>
</evidence>
<dbReference type="AlphaFoldDB" id="A0A4W3IRQ3"/>
<feature type="transmembrane region" description="Helical" evidence="10">
    <location>
        <begin position="253"/>
        <end position="272"/>
    </location>
</feature>
<reference evidence="12" key="2">
    <citation type="journal article" date="2007" name="PLoS Biol.">
        <title>Survey sequencing and comparative analysis of the elephant shark (Callorhinchus milii) genome.</title>
        <authorList>
            <person name="Venkatesh B."/>
            <person name="Kirkness E.F."/>
            <person name="Loh Y.H."/>
            <person name="Halpern A.L."/>
            <person name="Lee A.P."/>
            <person name="Johnson J."/>
            <person name="Dandona N."/>
            <person name="Viswanathan L.D."/>
            <person name="Tay A."/>
            <person name="Venter J.C."/>
            <person name="Strausberg R.L."/>
            <person name="Brenner S."/>
        </authorList>
    </citation>
    <scope>NUCLEOTIDE SEQUENCE [LARGE SCALE GENOMIC DNA]</scope>
</reference>
<feature type="transmembrane region" description="Helical" evidence="10">
    <location>
        <begin position="392"/>
        <end position="412"/>
    </location>
</feature>
<organism evidence="11 12">
    <name type="scientific">Callorhinchus milii</name>
    <name type="common">Ghost shark</name>
    <dbReference type="NCBI Taxonomy" id="7868"/>
    <lineage>
        <taxon>Eukaryota</taxon>
        <taxon>Metazoa</taxon>
        <taxon>Chordata</taxon>
        <taxon>Craniata</taxon>
        <taxon>Vertebrata</taxon>
        <taxon>Chondrichthyes</taxon>
        <taxon>Holocephali</taxon>
        <taxon>Chimaeriformes</taxon>
        <taxon>Callorhinchidae</taxon>
        <taxon>Callorhinchus</taxon>
    </lineage>
</organism>
<dbReference type="GeneTree" id="ENSGT00390000004067"/>
<name>A0A4W3IRQ3_CALMI</name>
<keyword evidence="12" id="KW-1185">Reference proteome</keyword>
<feature type="transmembrane region" description="Helical" evidence="10">
    <location>
        <begin position="132"/>
        <end position="151"/>
    </location>
</feature>